<dbReference type="SUPFAM" id="SSF143567">
    <property type="entry name" value="YkuJ-like"/>
    <property type="match status" value="1"/>
</dbReference>
<dbReference type="EMBL" id="CP011974">
    <property type="protein sequence ID" value="AKO91539.1"/>
    <property type="molecule type" value="Genomic_DNA"/>
</dbReference>
<dbReference type="OrthoDB" id="2361638at2"/>
<gene>
    <name evidence="1" type="ORF">BEH_05145</name>
</gene>
<dbReference type="InterPro" id="IPR038073">
    <property type="entry name" value="YkuJ-like_sf"/>
</dbReference>
<sequence>MSQLKAIISRLESLKNQTETLEKPQRFFEINGERICSVTYEAKGDLFELKVFNKGEKPKTYEFDNIDIITIEIFDLLQLV</sequence>
<accession>A0A0H4KGU4</accession>
<dbReference type="Proteomes" id="UP000036202">
    <property type="component" value="Chromosome"/>
</dbReference>
<dbReference type="GeneID" id="93702267"/>
<keyword evidence="2" id="KW-1185">Reference proteome</keyword>
<dbReference type="Pfam" id="PF08796">
    <property type="entry name" value="DUF1797"/>
    <property type="match status" value="1"/>
</dbReference>
<proteinExistence type="predicted"/>
<dbReference type="PATRIC" id="fig|135735.6.peg.1008"/>
<name>A0A0H4KGU4_9BACI</name>
<dbReference type="InterPro" id="IPR014904">
    <property type="entry name" value="YkuJ-like"/>
</dbReference>
<reference evidence="2" key="2">
    <citation type="submission" date="2015-06" db="EMBL/GenBank/DDBJ databases">
        <title>Genome Sequence of Bacillus endophyticus and Analysis of its Companion Mechanism in the Ketogulonigenium vulgare-Bacillus strain Consortium.</title>
        <authorList>
            <person name="Jia N."/>
            <person name="Du J."/>
            <person name="Ding M.-Z."/>
            <person name="Gao F."/>
            <person name="Yuan Y.-J."/>
        </authorList>
    </citation>
    <scope>NUCLEOTIDE SEQUENCE [LARGE SCALE GENOMIC DNA]</scope>
    <source>
        <strain evidence="2">Hbe603</strain>
    </source>
</reference>
<reference evidence="1 2" key="1">
    <citation type="journal article" date="2015" name="PLoS ONE">
        <title>Genome Sequence of Bacillus endophyticus and Analysis of Its Companion Mechanism in the Ketogulonigenium vulgare-Bacillus Strain Consortium.</title>
        <authorList>
            <person name="Jia N."/>
            <person name="Du J."/>
            <person name="Ding M.Z."/>
            <person name="Gao F."/>
            <person name="Yuan Y.J."/>
        </authorList>
    </citation>
    <scope>NUCLEOTIDE SEQUENCE [LARGE SCALE GENOMIC DNA]</scope>
    <source>
        <strain evidence="1 2">Hbe603</strain>
    </source>
</reference>
<organism evidence="1 2">
    <name type="scientific">Priestia filamentosa</name>
    <dbReference type="NCBI Taxonomy" id="1402861"/>
    <lineage>
        <taxon>Bacteria</taxon>
        <taxon>Bacillati</taxon>
        <taxon>Bacillota</taxon>
        <taxon>Bacilli</taxon>
        <taxon>Bacillales</taxon>
        <taxon>Bacillaceae</taxon>
        <taxon>Priestia</taxon>
    </lineage>
</organism>
<dbReference type="RefSeq" id="WP_019392977.1">
    <property type="nucleotide sequence ID" value="NZ_ALIM01000023.1"/>
</dbReference>
<dbReference type="eggNOG" id="COG4703">
    <property type="taxonomic scope" value="Bacteria"/>
</dbReference>
<evidence type="ECO:0000313" key="1">
    <source>
        <dbReference type="EMBL" id="AKO91539.1"/>
    </source>
</evidence>
<dbReference type="Gene3D" id="3.30.720.20">
    <property type="entry name" value="Protein of unknown function DUF1797"/>
    <property type="match status" value="1"/>
</dbReference>
<protein>
    <submittedName>
        <fullName evidence="1">Uncharacterized protein</fullName>
    </submittedName>
</protein>
<dbReference type="KEGG" id="beo:BEH_05145"/>
<evidence type="ECO:0000313" key="2">
    <source>
        <dbReference type="Proteomes" id="UP000036202"/>
    </source>
</evidence>
<dbReference type="AlphaFoldDB" id="A0A0H4KGU4"/>
<accession>A0A1X7F0E5</accession>